<evidence type="ECO:0000313" key="2">
    <source>
        <dbReference type="EMBL" id="QNP41428.1"/>
    </source>
</evidence>
<evidence type="ECO:0000259" key="1">
    <source>
        <dbReference type="Pfam" id="PF08241"/>
    </source>
</evidence>
<reference evidence="2 3" key="1">
    <citation type="submission" date="2020-08" db="EMBL/GenBank/DDBJ databases">
        <title>Lysobacter sp. II4 sp. nov., isolated from soil.</title>
        <authorList>
            <person name="Woo C.Y."/>
            <person name="Kim J."/>
        </authorList>
    </citation>
    <scope>NUCLEOTIDE SEQUENCE [LARGE SCALE GENOMIC DNA]</scope>
    <source>
        <strain evidence="2 3">II4</strain>
    </source>
</reference>
<proteinExistence type="predicted"/>
<dbReference type="KEGG" id="lsx:H8B22_04175"/>
<protein>
    <submittedName>
        <fullName evidence="2">Class I SAM-dependent methyltransferase</fullName>
    </submittedName>
</protein>
<gene>
    <name evidence="2" type="ORF">H8B22_04175</name>
</gene>
<keyword evidence="2" id="KW-0489">Methyltransferase</keyword>
<dbReference type="InterPro" id="IPR029063">
    <property type="entry name" value="SAM-dependent_MTases_sf"/>
</dbReference>
<accession>A0A7H0FZG2</accession>
<dbReference type="GO" id="GO:0032259">
    <property type="term" value="P:methylation"/>
    <property type="evidence" value="ECO:0007669"/>
    <property type="project" value="UniProtKB-KW"/>
</dbReference>
<keyword evidence="2" id="KW-0808">Transferase</keyword>
<sequence>MEVTCMWDELKDCLPKDSAKQVSAAYYAQKLGRDLPQGAVILDLGCGTGVSLDLFRGAAPGSRWIGVDIEHSPEVDARTRADGEFRTYDGVNIPADDRSIDLIYSRQVFEHVRHPEPLLSDILRVLKPGGSFIGSTSHLEPYHSFSYWNFTPFGFKRLVEASGLQLVELRPGIDAIALITRAYRNNDATMNRWFGEESPLNQQIDEWARGNNQSVQQAALRKLSFCGQFCFWVRRPEGMDAQGA</sequence>
<dbReference type="SUPFAM" id="SSF53335">
    <property type="entry name" value="S-adenosyl-L-methionine-dependent methyltransferases"/>
    <property type="match status" value="1"/>
</dbReference>
<name>A0A7H0FZG2_9GAMM</name>
<feature type="domain" description="Methyltransferase type 11" evidence="1">
    <location>
        <begin position="42"/>
        <end position="133"/>
    </location>
</feature>
<organism evidence="2 3">
    <name type="scientific">Agrilutibacter terrestris</name>
    <dbReference type="NCBI Taxonomy" id="2865112"/>
    <lineage>
        <taxon>Bacteria</taxon>
        <taxon>Pseudomonadati</taxon>
        <taxon>Pseudomonadota</taxon>
        <taxon>Gammaproteobacteria</taxon>
        <taxon>Lysobacterales</taxon>
        <taxon>Lysobacteraceae</taxon>
        <taxon>Agrilutibacter</taxon>
    </lineage>
</organism>
<dbReference type="EMBL" id="CP060820">
    <property type="protein sequence ID" value="QNP41428.1"/>
    <property type="molecule type" value="Genomic_DNA"/>
</dbReference>
<dbReference type="Proteomes" id="UP000516018">
    <property type="component" value="Chromosome"/>
</dbReference>
<dbReference type="InterPro" id="IPR013216">
    <property type="entry name" value="Methyltransf_11"/>
</dbReference>
<dbReference type="Gene3D" id="3.40.50.150">
    <property type="entry name" value="Vaccinia Virus protein VP39"/>
    <property type="match status" value="1"/>
</dbReference>
<dbReference type="GO" id="GO:0008757">
    <property type="term" value="F:S-adenosylmethionine-dependent methyltransferase activity"/>
    <property type="evidence" value="ECO:0007669"/>
    <property type="project" value="InterPro"/>
</dbReference>
<evidence type="ECO:0000313" key="3">
    <source>
        <dbReference type="Proteomes" id="UP000516018"/>
    </source>
</evidence>
<dbReference type="Pfam" id="PF08241">
    <property type="entry name" value="Methyltransf_11"/>
    <property type="match status" value="1"/>
</dbReference>
<dbReference type="CDD" id="cd02440">
    <property type="entry name" value="AdoMet_MTases"/>
    <property type="match status" value="1"/>
</dbReference>
<keyword evidence="3" id="KW-1185">Reference proteome</keyword>
<dbReference type="PANTHER" id="PTHR43591">
    <property type="entry name" value="METHYLTRANSFERASE"/>
    <property type="match status" value="1"/>
</dbReference>
<dbReference type="AlphaFoldDB" id="A0A7H0FZG2"/>